<dbReference type="FunFam" id="2.20.28.30:FF:000002">
    <property type="entry name" value="DNA-directed RNA polymerases II, IV and V subunit 12"/>
    <property type="match status" value="1"/>
</dbReference>
<evidence type="ECO:0000256" key="5">
    <source>
        <dbReference type="ARBA" id="ARBA00025770"/>
    </source>
</evidence>
<evidence type="ECO:0000256" key="3">
    <source>
        <dbReference type="ARBA" id="ARBA00022833"/>
    </source>
</evidence>
<keyword evidence="6" id="KW-0240">DNA-directed RNA polymerase</keyword>
<gene>
    <name evidence="6" type="ORF">ZOSMA_22G01390</name>
</gene>
<dbReference type="InterPro" id="IPR006591">
    <property type="entry name" value="RNAP_P/RPABC4"/>
</dbReference>
<keyword evidence="6" id="KW-0804">Transcription</keyword>
<dbReference type="GO" id="GO:0006351">
    <property type="term" value="P:DNA-templated transcription"/>
    <property type="evidence" value="ECO:0007669"/>
    <property type="project" value="InterPro"/>
</dbReference>
<keyword evidence="4" id="KW-0539">Nucleus</keyword>
<dbReference type="GO" id="GO:0008270">
    <property type="term" value="F:zinc ion binding"/>
    <property type="evidence" value="ECO:0007669"/>
    <property type="project" value="InterPro"/>
</dbReference>
<dbReference type="PANTHER" id="PTHR12056:SF2">
    <property type="entry name" value="GEO11084P1"/>
    <property type="match status" value="1"/>
</dbReference>
<evidence type="ECO:0000256" key="1">
    <source>
        <dbReference type="ARBA" id="ARBA00004123"/>
    </source>
</evidence>
<dbReference type="Proteomes" id="UP000036987">
    <property type="component" value="Unassembled WGS sequence"/>
</dbReference>
<evidence type="ECO:0000256" key="4">
    <source>
        <dbReference type="ARBA" id="ARBA00023242"/>
    </source>
</evidence>
<dbReference type="Pfam" id="PF03604">
    <property type="entry name" value="Zn_ribbon_RPAB4"/>
    <property type="match status" value="1"/>
</dbReference>
<dbReference type="OMA" id="CDYSILF"/>
<dbReference type="SUPFAM" id="SSF63393">
    <property type="entry name" value="RNA polymerase subunits"/>
    <property type="match status" value="1"/>
</dbReference>
<dbReference type="InterPro" id="IPR029040">
    <property type="entry name" value="RPABC4/Spt4"/>
</dbReference>
<accession>A0A0K9PIP9</accession>
<dbReference type="GO" id="GO:0005666">
    <property type="term" value="C:RNA polymerase III complex"/>
    <property type="evidence" value="ECO:0000318"/>
    <property type="project" value="GO_Central"/>
</dbReference>
<sequence length="55" mass="6245">MDPQSVQPPRPILYICGGCGSENGIKTGEPIRCLKCSYPVLYKKRTRRIIMHLAR</sequence>
<comment type="subcellular location">
    <subcellularLocation>
        <location evidence="1">Nucleus</location>
    </subcellularLocation>
</comment>
<dbReference type="Gene3D" id="2.20.28.30">
    <property type="entry name" value="RNA polymerase ii, chain L"/>
    <property type="match status" value="1"/>
</dbReference>
<dbReference type="InterPro" id="IPR039747">
    <property type="entry name" value="RPABC4"/>
</dbReference>
<evidence type="ECO:0000313" key="7">
    <source>
        <dbReference type="Proteomes" id="UP000036987"/>
    </source>
</evidence>
<organism evidence="6 7">
    <name type="scientific">Zostera marina</name>
    <name type="common">Eelgrass</name>
    <dbReference type="NCBI Taxonomy" id="29655"/>
    <lineage>
        <taxon>Eukaryota</taxon>
        <taxon>Viridiplantae</taxon>
        <taxon>Streptophyta</taxon>
        <taxon>Embryophyta</taxon>
        <taxon>Tracheophyta</taxon>
        <taxon>Spermatophyta</taxon>
        <taxon>Magnoliopsida</taxon>
        <taxon>Liliopsida</taxon>
        <taxon>Zosteraceae</taxon>
        <taxon>Zostera</taxon>
    </lineage>
</organism>
<evidence type="ECO:0000256" key="2">
    <source>
        <dbReference type="ARBA" id="ARBA00022723"/>
    </source>
</evidence>
<proteinExistence type="inferred from homology"/>
<keyword evidence="3" id="KW-0862">Zinc</keyword>
<name>A0A0K9PIP9_ZOSMR</name>
<keyword evidence="2" id="KW-0479">Metal-binding</keyword>
<dbReference type="SMART" id="SM00659">
    <property type="entry name" value="RPOLCX"/>
    <property type="match status" value="1"/>
</dbReference>
<dbReference type="GO" id="GO:0003899">
    <property type="term" value="F:DNA-directed RNA polymerase activity"/>
    <property type="evidence" value="ECO:0007669"/>
    <property type="project" value="InterPro"/>
</dbReference>
<dbReference type="STRING" id="29655.A0A0K9PIP9"/>
<dbReference type="PANTHER" id="PTHR12056">
    <property type="entry name" value="DNA-DIRECTED RNA POLYMERASES I, II, AND III"/>
    <property type="match status" value="1"/>
</dbReference>
<dbReference type="GO" id="GO:0005736">
    <property type="term" value="C:RNA polymerase I complex"/>
    <property type="evidence" value="ECO:0000318"/>
    <property type="project" value="GO_Central"/>
</dbReference>
<dbReference type="GO" id="GO:0003677">
    <property type="term" value="F:DNA binding"/>
    <property type="evidence" value="ECO:0007669"/>
    <property type="project" value="InterPro"/>
</dbReference>
<dbReference type="AlphaFoldDB" id="A0A0K9PIP9"/>
<reference evidence="7" key="1">
    <citation type="journal article" date="2016" name="Nature">
        <title>The genome of the seagrass Zostera marina reveals angiosperm adaptation to the sea.</title>
        <authorList>
            <person name="Olsen J.L."/>
            <person name="Rouze P."/>
            <person name="Verhelst B."/>
            <person name="Lin Y.-C."/>
            <person name="Bayer T."/>
            <person name="Collen J."/>
            <person name="Dattolo E."/>
            <person name="De Paoli E."/>
            <person name="Dittami S."/>
            <person name="Maumus F."/>
            <person name="Michel G."/>
            <person name="Kersting A."/>
            <person name="Lauritano C."/>
            <person name="Lohaus R."/>
            <person name="Toepel M."/>
            <person name="Tonon T."/>
            <person name="Vanneste K."/>
            <person name="Amirebrahimi M."/>
            <person name="Brakel J."/>
            <person name="Bostroem C."/>
            <person name="Chovatia M."/>
            <person name="Grimwood J."/>
            <person name="Jenkins J.W."/>
            <person name="Jueterbock A."/>
            <person name="Mraz A."/>
            <person name="Stam W.T."/>
            <person name="Tice H."/>
            <person name="Bornberg-Bauer E."/>
            <person name="Green P.J."/>
            <person name="Pearson G.A."/>
            <person name="Procaccini G."/>
            <person name="Duarte C.M."/>
            <person name="Schmutz J."/>
            <person name="Reusch T.B.H."/>
            <person name="Van de Peer Y."/>
        </authorList>
    </citation>
    <scope>NUCLEOTIDE SEQUENCE [LARGE SCALE GENOMIC DNA]</scope>
    <source>
        <strain evidence="7">cv. Finnish</strain>
    </source>
</reference>
<comment type="caution">
    <text evidence="6">The sequence shown here is derived from an EMBL/GenBank/DDBJ whole genome shotgun (WGS) entry which is preliminary data.</text>
</comment>
<keyword evidence="7" id="KW-1185">Reference proteome</keyword>
<dbReference type="EMBL" id="LFYR01000811">
    <property type="protein sequence ID" value="KMZ68844.1"/>
    <property type="molecule type" value="Genomic_DNA"/>
</dbReference>
<comment type="similarity">
    <text evidence="5">Belongs to the archaeal Rpo12/eukaryotic RPC10 RNA polymerase subunit family.</text>
</comment>
<protein>
    <submittedName>
        <fullName evidence="6">DNA-directed RNA polymerase</fullName>
    </submittedName>
</protein>
<dbReference type="GO" id="GO:0005665">
    <property type="term" value="C:RNA polymerase II, core complex"/>
    <property type="evidence" value="ECO:0000318"/>
    <property type="project" value="GO_Central"/>
</dbReference>
<dbReference type="OrthoDB" id="5585087at2759"/>
<evidence type="ECO:0000313" key="6">
    <source>
        <dbReference type="EMBL" id="KMZ68844.1"/>
    </source>
</evidence>